<dbReference type="SUPFAM" id="SSF52540">
    <property type="entry name" value="P-loop containing nucleoside triphosphate hydrolases"/>
    <property type="match status" value="1"/>
</dbReference>
<dbReference type="InterPro" id="IPR027417">
    <property type="entry name" value="P-loop_NTPase"/>
</dbReference>
<dbReference type="PROSITE" id="PS00211">
    <property type="entry name" value="ABC_TRANSPORTER_1"/>
    <property type="match status" value="1"/>
</dbReference>
<dbReference type="FunFam" id="3.40.50.300:FF:000425">
    <property type="entry name" value="Probable ABC transporter, ATP-binding subunit"/>
    <property type="match status" value="1"/>
</dbReference>
<dbReference type="GO" id="GO:0015697">
    <property type="term" value="P:quaternary ammonium group transport"/>
    <property type="evidence" value="ECO:0007669"/>
    <property type="project" value="UniProtKB-ARBA"/>
</dbReference>
<dbReference type="Proteomes" id="UP000192266">
    <property type="component" value="Unassembled WGS sequence"/>
</dbReference>
<feature type="domain" description="ABC transporter" evidence="5">
    <location>
        <begin position="39"/>
        <end position="273"/>
    </location>
</feature>
<protein>
    <submittedName>
        <fullName evidence="6">ABC transporter related</fullName>
    </submittedName>
</protein>
<evidence type="ECO:0000313" key="7">
    <source>
        <dbReference type="Proteomes" id="UP000192266"/>
    </source>
</evidence>
<dbReference type="Pfam" id="PF00005">
    <property type="entry name" value="ABC_tran"/>
    <property type="match status" value="1"/>
</dbReference>
<dbReference type="InterPro" id="IPR003439">
    <property type="entry name" value="ABC_transporter-like_ATP-bd"/>
</dbReference>
<evidence type="ECO:0000256" key="2">
    <source>
        <dbReference type="ARBA" id="ARBA00022448"/>
    </source>
</evidence>
<keyword evidence="3" id="KW-0547">Nucleotide-binding</keyword>
<evidence type="ECO:0000256" key="4">
    <source>
        <dbReference type="ARBA" id="ARBA00022840"/>
    </source>
</evidence>
<dbReference type="EMBL" id="FWWW01000098">
    <property type="protein sequence ID" value="SMC00194.1"/>
    <property type="molecule type" value="Genomic_DNA"/>
</dbReference>
<dbReference type="PROSITE" id="PS50893">
    <property type="entry name" value="ABC_TRANSPORTER_2"/>
    <property type="match status" value="1"/>
</dbReference>
<dbReference type="OrthoDB" id="1115710at2"/>
<proteinExistence type="inferred from homology"/>
<evidence type="ECO:0000259" key="5">
    <source>
        <dbReference type="PROSITE" id="PS50893"/>
    </source>
</evidence>
<accession>A0A1W1W527</accession>
<dbReference type="PANTHER" id="PTHR43117">
    <property type="entry name" value="OSMOPROTECTANT IMPORT ATP-BINDING PROTEIN OSMV"/>
    <property type="match status" value="1"/>
</dbReference>
<keyword evidence="4" id="KW-0067">ATP-binding</keyword>
<name>A0A1W1W527_9BACT</name>
<dbReference type="InterPro" id="IPR003593">
    <property type="entry name" value="AAA+_ATPase"/>
</dbReference>
<dbReference type="PANTHER" id="PTHR43117:SF4">
    <property type="entry name" value="OSMOPROTECTANT IMPORT ATP-BINDING PROTEIN OSMV"/>
    <property type="match status" value="1"/>
</dbReference>
<dbReference type="GO" id="GO:0016887">
    <property type="term" value="F:ATP hydrolysis activity"/>
    <property type="evidence" value="ECO:0007669"/>
    <property type="project" value="InterPro"/>
</dbReference>
<keyword evidence="2" id="KW-0813">Transport</keyword>
<evidence type="ECO:0000256" key="1">
    <source>
        <dbReference type="ARBA" id="ARBA00005417"/>
    </source>
</evidence>
<keyword evidence="7" id="KW-1185">Reference proteome</keyword>
<evidence type="ECO:0000313" key="6">
    <source>
        <dbReference type="EMBL" id="SMC00194.1"/>
    </source>
</evidence>
<dbReference type="GO" id="GO:0005524">
    <property type="term" value="F:ATP binding"/>
    <property type="evidence" value="ECO:0007669"/>
    <property type="project" value="UniProtKB-KW"/>
</dbReference>
<evidence type="ECO:0000256" key="3">
    <source>
        <dbReference type="ARBA" id="ARBA00022741"/>
    </source>
</evidence>
<dbReference type="Gene3D" id="3.40.50.300">
    <property type="entry name" value="P-loop containing nucleotide triphosphate hydrolases"/>
    <property type="match status" value="1"/>
</dbReference>
<dbReference type="AlphaFoldDB" id="A0A1W1W527"/>
<organism evidence="6 7">
    <name type="scientific">Hymenobacter roseosalivarius DSM 11622</name>
    <dbReference type="NCBI Taxonomy" id="645990"/>
    <lineage>
        <taxon>Bacteria</taxon>
        <taxon>Pseudomonadati</taxon>
        <taxon>Bacteroidota</taxon>
        <taxon>Cytophagia</taxon>
        <taxon>Cytophagales</taxon>
        <taxon>Hymenobacteraceae</taxon>
        <taxon>Hymenobacter</taxon>
    </lineage>
</organism>
<comment type="similarity">
    <text evidence="1">Belongs to the ABC transporter superfamily.</text>
</comment>
<dbReference type="SMART" id="SM00382">
    <property type="entry name" value="AAA"/>
    <property type="match status" value="1"/>
</dbReference>
<gene>
    <name evidence="6" type="ORF">SAMN00120144_2567</name>
</gene>
<sequence length="392" mass="42713">MRHATLCGTRNDSHAGRSAASRYLLTPLPLSIAPAPPVIRVRDLSKHYPGHMAVQDVSFELAAGETLVLLGPSGCGKTTLLKMLNRLIEPTTGTVEINGVAVGQQRPEVLRRGIGYVIQQVGLLPHYTVAENVGVVPRLLGHTAAAIAERTSALLTRLHLPPVRFADQYPHQLSGGQQQRVGLARALAADPPIMLLDEPFGALDPVTRAGIRREFRELEELRAKTMVLVTHDVTEAFELADRIALLSGGQIQQIGTPHELLFRPANDFVRDFFAAERLALQLRTLRLRDLLPFLPPSTKTALSKSLFLGEINISLSIDEPVSPNYSVQEALEILTAPEASDAAAAQQVADASARYLIIVESDENAPRYRVALPELMAAFAHAIHHAETVWKS</sequence>
<dbReference type="InterPro" id="IPR017871">
    <property type="entry name" value="ABC_transporter-like_CS"/>
</dbReference>
<dbReference type="STRING" id="645990.SAMN00120144_2567"/>
<reference evidence="6 7" key="1">
    <citation type="submission" date="2017-04" db="EMBL/GenBank/DDBJ databases">
        <authorList>
            <person name="Afonso C.L."/>
            <person name="Miller P.J."/>
            <person name="Scott M.A."/>
            <person name="Spackman E."/>
            <person name="Goraichik I."/>
            <person name="Dimitrov K.M."/>
            <person name="Suarez D.L."/>
            <person name="Swayne D.E."/>
        </authorList>
    </citation>
    <scope>NUCLEOTIDE SEQUENCE [LARGE SCALE GENOMIC DNA]</scope>
    <source>
        <strain evidence="6 7">DSM 11622</strain>
    </source>
</reference>